<evidence type="ECO:0000313" key="3">
    <source>
        <dbReference type="Proteomes" id="UP000266841"/>
    </source>
</evidence>
<dbReference type="AlphaFoldDB" id="K0QZM3"/>
<dbReference type="GO" id="GO:0120053">
    <property type="term" value="F:ribitol beta-1,4-xylosyltransferase activity"/>
    <property type="evidence" value="ECO:0007669"/>
    <property type="project" value="InterPro"/>
</dbReference>
<dbReference type="GO" id="GO:0035269">
    <property type="term" value="P:protein O-linked glycosylation via mannose"/>
    <property type="evidence" value="ECO:0007669"/>
    <property type="project" value="InterPro"/>
</dbReference>
<keyword evidence="3" id="KW-1185">Reference proteome</keyword>
<comment type="caution">
    <text evidence="2">The sequence shown here is derived from an EMBL/GenBank/DDBJ whole genome shotgun (WGS) entry which is preliminary data.</text>
</comment>
<evidence type="ECO:0000259" key="1">
    <source>
        <dbReference type="Pfam" id="PF24785"/>
    </source>
</evidence>
<dbReference type="Pfam" id="PF24785">
    <property type="entry name" value="RXYLT1_C"/>
    <property type="match status" value="1"/>
</dbReference>
<gene>
    <name evidence="2" type="ORF">THAOC_36785</name>
</gene>
<reference evidence="2 3" key="1">
    <citation type="journal article" date="2012" name="Genome Biol.">
        <title>Genome and low-iron response of an oceanic diatom adapted to chronic iron limitation.</title>
        <authorList>
            <person name="Lommer M."/>
            <person name="Specht M."/>
            <person name="Roy A.S."/>
            <person name="Kraemer L."/>
            <person name="Andreson R."/>
            <person name="Gutowska M.A."/>
            <person name="Wolf J."/>
            <person name="Bergner S.V."/>
            <person name="Schilhabel M.B."/>
            <person name="Klostermeier U.C."/>
            <person name="Beiko R.G."/>
            <person name="Rosenstiel P."/>
            <person name="Hippler M."/>
            <person name="Laroche J."/>
        </authorList>
    </citation>
    <scope>NUCLEOTIDE SEQUENCE [LARGE SCALE GENOMIC DNA]</scope>
    <source>
        <strain evidence="2 3">CCMP1005</strain>
    </source>
</reference>
<dbReference type="EMBL" id="AGNL01049386">
    <property type="protein sequence ID" value="EJK44660.1"/>
    <property type="molecule type" value="Genomic_DNA"/>
</dbReference>
<organism evidence="2 3">
    <name type="scientific">Thalassiosira oceanica</name>
    <name type="common">Marine diatom</name>
    <dbReference type="NCBI Taxonomy" id="159749"/>
    <lineage>
        <taxon>Eukaryota</taxon>
        <taxon>Sar</taxon>
        <taxon>Stramenopiles</taxon>
        <taxon>Ochrophyta</taxon>
        <taxon>Bacillariophyta</taxon>
        <taxon>Coscinodiscophyceae</taxon>
        <taxon>Thalassiosirophycidae</taxon>
        <taxon>Thalassiosirales</taxon>
        <taxon>Thalassiosiraceae</taxon>
        <taxon>Thalassiosira</taxon>
    </lineage>
</organism>
<dbReference type="InterPro" id="IPR055286">
    <property type="entry name" value="RXYLT1-like"/>
</dbReference>
<proteinExistence type="predicted"/>
<dbReference type="OrthoDB" id="1924787at2759"/>
<name>K0QZM3_THAOC</name>
<sequence length="157" mass="17248">QTTTEEYMRVLLDSVFTVSPAGHNPECFRMYEAVEAGSILITTRDDLVSAPDASREGAPGCPDALALWSDAPMVVLDSVSPPLDFIRPCGLLPNTDARESKNTKWDELYPEVERRMSDPAGLDAMQRRSAEWYGRMMGGTVGELEDFLLGSFAGEGR</sequence>
<dbReference type="PANTHER" id="PTHR15576:SF1">
    <property type="entry name" value="RIBITOL-5-PHOSPHATE XYLOSYLTRANSFERASE 1"/>
    <property type="match status" value="1"/>
</dbReference>
<dbReference type="GO" id="GO:0005794">
    <property type="term" value="C:Golgi apparatus"/>
    <property type="evidence" value="ECO:0007669"/>
    <property type="project" value="TreeGrafter"/>
</dbReference>
<feature type="domain" description="RXYLT1 C-terminal" evidence="1">
    <location>
        <begin position="2"/>
        <end position="95"/>
    </location>
</feature>
<accession>K0QZM3</accession>
<dbReference type="InterPro" id="IPR057538">
    <property type="entry name" value="RXYLT1_C"/>
</dbReference>
<feature type="non-terminal residue" evidence="2">
    <location>
        <position position="1"/>
    </location>
</feature>
<dbReference type="PANTHER" id="PTHR15576">
    <property type="entry name" value="RIBITOL-5-PHOSPHATE XYLOSYLTRANSFERASE 1"/>
    <property type="match status" value="1"/>
</dbReference>
<evidence type="ECO:0000313" key="2">
    <source>
        <dbReference type="EMBL" id="EJK44660.1"/>
    </source>
</evidence>
<protein>
    <recommendedName>
        <fullName evidence="1">RXYLT1 C-terminal domain-containing protein</fullName>
    </recommendedName>
</protein>
<dbReference type="Proteomes" id="UP000266841">
    <property type="component" value="Unassembled WGS sequence"/>
</dbReference>